<protein>
    <submittedName>
        <fullName evidence="10">Methylated-DNA--protein-cysteine methyltransferase</fullName>
    </submittedName>
</protein>
<evidence type="ECO:0000256" key="6">
    <source>
        <dbReference type="ARBA" id="ARBA00023163"/>
    </source>
</evidence>
<evidence type="ECO:0000256" key="2">
    <source>
        <dbReference type="ARBA" id="ARBA00022603"/>
    </source>
</evidence>
<dbReference type="InterPro" id="IPR036217">
    <property type="entry name" value="MethylDNA_cys_MeTrfase_DNAb"/>
</dbReference>
<evidence type="ECO:0000256" key="8">
    <source>
        <dbReference type="ARBA" id="ARBA00049348"/>
    </source>
</evidence>
<keyword evidence="4" id="KW-0227">DNA damage</keyword>
<accession>W0SA90</accession>
<dbReference type="SUPFAM" id="SSF46767">
    <property type="entry name" value="Methylated DNA-protein cysteine methyltransferase, C-terminal domain"/>
    <property type="match status" value="1"/>
</dbReference>
<keyword evidence="11" id="KW-1185">Reference proteome</keyword>
<dbReference type="GO" id="GO:0003908">
    <property type="term" value="F:methylated-DNA-[protein]-cysteine S-methyltransferase activity"/>
    <property type="evidence" value="ECO:0007669"/>
    <property type="project" value="UniProtKB-EC"/>
</dbReference>
<evidence type="ECO:0000313" key="10">
    <source>
        <dbReference type="EMBL" id="BAO27896.1"/>
    </source>
</evidence>
<dbReference type="SUPFAM" id="SSF46689">
    <property type="entry name" value="Homeodomain-like"/>
    <property type="match status" value="1"/>
</dbReference>
<proteinExistence type="predicted"/>
<dbReference type="GO" id="GO:0003700">
    <property type="term" value="F:DNA-binding transcription factor activity"/>
    <property type="evidence" value="ECO:0007669"/>
    <property type="project" value="InterPro"/>
</dbReference>
<dbReference type="PANTHER" id="PTHR10815:SF13">
    <property type="entry name" value="METHYLATED-DNA--PROTEIN-CYSTEINE METHYLTRANSFERASE"/>
    <property type="match status" value="1"/>
</dbReference>
<dbReference type="Gene3D" id="1.10.10.60">
    <property type="entry name" value="Homeodomain-like"/>
    <property type="match status" value="1"/>
</dbReference>
<dbReference type="EMBL" id="AP012547">
    <property type="protein sequence ID" value="BAO27896.1"/>
    <property type="molecule type" value="Genomic_DNA"/>
</dbReference>
<dbReference type="AlphaFoldDB" id="W0SA90"/>
<dbReference type="KEGG" id="shd:SUTH_00076"/>
<evidence type="ECO:0000256" key="4">
    <source>
        <dbReference type="ARBA" id="ARBA00022763"/>
    </source>
</evidence>
<evidence type="ECO:0000259" key="9">
    <source>
        <dbReference type="PROSITE" id="PS01124"/>
    </source>
</evidence>
<evidence type="ECO:0000256" key="3">
    <source>
        <dbReference type="ARBA" id="ARBA00022679"/>
    </source>
</evidence>
<name>W0SA90_9PROT</name>
<keyword evidence="3 10" id="KW-0808">Transferase</keyword>
<dbReference type="InterPro" id="IPR036388">
    <property type="entry name" value="WH-like_DNA-bd_sf"/>
</dbReference>
<dbReference type="SMART" id="SM00342">
    <property type="entry name" value="HTH_ARAC"/>
    <property type="match status" value="1"/>
</dbReference>
<dbReference type="GO" id="GO:0043565">
    <property type="term" value="F:sequence-specific DNA binding"/>
    <property type="evidence" value="ECO:0007669"/>
    <property type="project" value="InterPro"/>
</dbReference>
<keyword evidence="6" id="KW-0804">Transcription</keyword>
<reference evidence="10 11" key="1">
    <citation type="journal article" date="2014" name="Syst. Appl. Microbiol.">
        <title>Complete genomes of freshwater sulfur oxidizers Sulfuricella denitrificans skB26 and Sulfuritalea hydrogenivorans sk43H: genetic insights into the sulfur oxidation pathway of betaproteobacteria.</title>
        <authorList>
            <person name="Watanabe T."/>
            <person name="Kojima H."/>
            <person name="Fukui M."/>
        </authorList>
    </citation>
    <scope>NUCLEOTIDE SEQUENCE [LARGE SCALE GENOMIC DNA]</scope>
    <source>
        <strain evidence="10">DSM22779</strain>
    </source>
</reference>
<keyword evidence="7" id="KW-0234">DNA repair</keyword>
<dbReference type="PANTHER" id="PTHR10815">
    <property type="entry name" value="METHYLATED-DNA--PROTEIN-CYSTEINE METHYLTRANSFERASE"/>
    <property type="match status" value="1"/>
</dbReference>
<gene>
    <name evidence="10" type="ORF">SUTH_00076</name>
</gene>
<dbReference type="NCBIfam" id="TIGR00589">
    <property type="entry name" value="ogt"/>
    <property type="match status" value="1"/>
</dbReference>
<dbReference type="GO" id="GO:0032259">
    <property type="term" value="P:methylation"/>
    <property type="evidence" value="ECO:0007669"/>
    <property type="project" value="UniProtKB-KW"/>
</dbReference>
<dbReference type="InterPro" id="IPR001497">
    <property type="entry name" value="MethylDNA_cys_MeTrfase_AS"/>
</dbReference>
<comment type="catalytic activity">
    <reaction evidence="1">
        <text>a 4-O-methyl-thymidine in DNA + L-cysteinyl-[protein] = a thymidine in DNA + S-methyl-L-cysteinyl-[protein]</text>
        <dbReference type="Rhea" id="RHEA:53428"/>
        <dbReference type="Rhea" id="RHEA-COMP:10131"/>
        <dbReference type="Rhea" id="RHEA-COMP:10132"/>
        <dbReference type="Rhea" id="RHEA-COMP:13555"/>
        <dbReference type="Rhea" id="RHEA-COMP:13556"/>
        <dbReference type="ChEBI" id="CHEBI:29950"/>
        <dbReference type="ChEBI" id="CHEBI:82612"/>
        <dbReference type="ChEBI" id="CHEBI:137386"/>
        <dbReference type="ChEBI" id="CHEBI:137387"/>
        <dbReference type="EC" id="2.1.1.63"/>
    </reaction>
</comment>
<dbReference type="InterPro" id="IPR009057">
    <property type="entry name" value="Homeodomain-like_sf"/>
</dbReference>
<dbReference type="Gene3D" id="1.10.10.10">
    <property type="entry name" value="Winged helix-like DNA-binding domain superfamily/Winged helix DNA-binding domain"/>
    <property type="match status" value="1"/>
</dbReference>
<evidence type="ECO:0000256" key="1">
    <source>
        <dbReference type="ARBA" id="ARBA00001286"/>
    </source>
</evidence>
<keyword evidence="5" id="KW-0805">Transcription regulation</keyword>
<dbReference type="Pfam" id="PF01035">
    <property type="entry name" value="DNA_binding_1"/>
    <property type="match status" value="1"/>
</dbReference>
<evidence type="ECO:0000313" key="11">
    <source>
        <dbReference type="Proteomes" id="UP000031637"/>
    </source>
</evidence>
<organism evidence="10 11">
    <name type="scientific">Sulfuritalea hydrogenivorans sk43H</name>
    <dbReference type="NCBI Taxonomy" id="1223802"/>
    <lineage>
        <taxon>Bacteria</taxon>
        <taxon>Pseudomonadati</taxon>
        <taxon>Pseudomonadota</taxon>
        <taxon>Betaproteobacteria</taxon>
        <taxon>Nitrosomonadales</taxon>
        <taxon>Sterolibacteriaceae</taxon>
        <taxon>Sulfuritalea</taxon>
    </lineage>
</organism>
<dbReference type="HOGENOM" id="CLU_000445_52_0_4"/>
<dbReference type="SUPFAM" id="SSF53155">
    <property type="entry name" value="Methylated DNA-protein cysteine methyltransferase domain"/>
    <property type="match status" value="1"/>
</dbReference>
<sequence length="284" mass="30824">MPADGEWRRQYDAVARAIAFIRANAARQPELAEIAAAAHLSEFHLQRVFSAWAGLSPKRFLQYLTKEHAREALRASAGVLDAALDAGLSGPGRLHDLMVSCEALTPGEIRAQGAGVELRHGHAATPLGDALFGWTARGVCHLAFCDDDRQARLAVLRKDWPAATFRRDEEGARALAARVFPGTPARGKLHLLLRGTNFQIKVWEALLKIPPATLLSYGQLAAHLGMPRAARAVGSAVAANSIGYLIPCHRVIRDDGSNSNYRWGVERKLALRAWELGRLPDAAG</sequence>
<dbReference type="PROSITE" id="PS00374">
    <property type="entry name" value="MGMT"/>
    <property type="match status" value="1"/>
</dbReference>
<dbReference type="Gene3D" id="3.30.160.70">
    <property type="entry name" value="Methylated DNA-protein cysteine methyltransferase domain"/>
    <property type="match status" value="1"/>
</dbReference>
<dbReference type="Proteomes" id="UP000031637">
    <property type="component" value="Chromosome"/>
</dbReference>
<comment type="catalytic activity">
    <reaction evidence="8">
        <text>a 6-O-methyl-2'-deoxyguanosine in DNA + L-cysteinyl-[protein] = S-methyl-L-cysteinyl-[protein] + a 2'-deoxyguanosine in DNA</text>
        <dbReference type="Rhea" id="RHEA:24000"/>
        <dbReference type="Rhea" id="RHEA-COMP:10131"/>
        <dbReference type="Rhea" id="RHEA-COMP:10132"/>
        <dbReference type="Rhea" id="RHEA-COMP:11367"/>
        <dbReference type="Rhea" id="RHEA-COMP:11368"/>
        <dbReference type="ChEBI" id="CHEBI:29950"/>
        <dbReference type="ChEBI" id="CHEBI:82612"/>
        <dbReference type="ChEBI" id="CHEBI:85445"/>
        <dbReference type="ChEBI" id="CHEBI:85448"/>
        <dbReference type="EC" id="2.1.1.63"/>
    </reaction>
</comment>
<keyword evidence="2 10" id="KW-0489">Methyltransferase</keyword>
<evidence type="ECO:0000256" key="7">
    <source>
        <dbReference type="ARBA" id="ARBA00023204"/>
    </source>
</evidence>
<dbReference type="InterPro" id="IPR014048">
    <property type="entry name" value="MethylDNA_cys_MeTrfase_DNA-bd"/>
</dbReference>
<dbReference type="GO" id="GO:0006281">
    <property type="term" value="P:DNA repair"/>
    <property type="evidence" value="ECO:0007669"/>
    <property type="project" value="UniProtKB-KW"/>
</dbReference>
<dbReference type="PROSITE" id="PS01124">
    <property type="entry name" value="HTH_ARAC_FAMILY_2"/>
    <property type="match status" value="1"/>
</dbReference>
<evidence type="ECO:0000256" key="5">
    <source>
        <dbReference type="ARBA" id="ARBA00023015"/>
    </source>
</evidence>
<dbReference type="InterPro" id="IPR018060">
    <property type="entry name" value="HTH_AraC"/>
</dbReference>
<dbReference type="STRING" id="1223802.SUTH_00076"/>
<dbReference type="Pfam" id="PF12833">
    <property type="entry name" value="HTH_18"/>
    <property type="match status" value="1"/>
</dbReference>
<dbReference type="CDD" id="cd06445">
    <property type="entry name" value="ATase"/>
    <property type="match status" value="1"/>
</dbReference>
<dbReference type="InterPro" id="IPR036631">
    <property type="entry name" value="MGMT_N_sf"/>
</dbReference>
<feature type="domain" description="HTH araC/xylS-type" evidence="9">
    <location>
        <begin position="15"/>
        <end position="112"/>
    </location>
</feature>